<dbReference type="PIRSF" id="PIRSF029543">
    <property type="entry name" value="UCP029543"/>
    <property type="match status" value="1"/>
</dbReference>
<sequence>MNTVIRSRLMVHVTFIMVLIMTMLAFVPNVEASFVPTAQSSSVEQGAQDMTSVQNALENKMVTERLAALGYSRDEIDTRLGMLSDGELHSLASQLGSLDSGGSVLGLVVVILIIVTLGLVIYKLT</sequence>
<keyword evidence="3" id="KW-1185">Reference proteome</keyword>
<proteinExistence type="predicted"/>
<evidence type="ECO:0000256" key="1">
    <source>
        <dbReference type="SAM" id="Phobius"/>
    </source>
</evidence>
<organism evidence="2 3">
    <name type="scientific">Desulfovibrio psychrotolerans</name>
    <dbReference type="NCBI Taxonomy" id="415242"/>
    <lineage>
        <taxon>Bacteria</taxon>
        <taxon>Pseudomonadati</taxon>
        <taxon>Thermodesulfobacteriota</taxon>
        <taxon>Desulfovibrionia</taxon>
        <taxon>Desulfovibrionales</taxon>
        <taxon>Desulfovibrionaceae</taxon>
        <taxon>Desulfovibrio</taxon>
    </lineage>
</organism>
<keyword evidence="1" id="KW-1133">Transmembrane helix</keyword>
<dbReference type="InterPro" id="IPR046735">
    <property type="entry name" value="PA2779-like"/>
</dbReference>
<feature type="transmembrane region" description="Helical" evidence="1">
    <location>
        <begin position="104"/>
        <end position="122"/>
    </location>
</feature>
<dbReference type="Pfam" id="PF20332">
    <property type="entry name" value="DUF6627"/>
    <property type="match status" value="1"/>
</dbReference>
<reference evidence="2 3" key="1">
    <citation type="submission" date="2020-05" db="EMBL/GenBank/DDBJ databases">
        <title>Draft genome sequence of Desulfovibrio psychrotolerans JS1T.</title>
        <authorList>
            <person name="Ueno A."/>
            <person name="Tamazawa S."/>
            <person name="Tamamura S."/>
            <person name="Murakami T."/>
            <person name="Kiyama T."/>
            <person name="Inomata H."/>
            <person name="Amano Y."/>
            <person name="Miyakawa K."/>
            <person name="Tamaki H."/>
            <person name="Naganuma T."/>
            <person name="Kaneko K."/>
        </authorList>
    </citation>
    <scope>NUCLEOTIDE SEQUENCE [LARGE SCALE GENOMIC DNA]</scope>
    <source>
        <strain evidence="2 3">JS1</strain>
    </source>
</reference>
<gene>
    <name evidence="2" type="ORF">DSM19430T_12530</name>
</gene>
<dbReference type="NCBIfam" id="NF033919">
    <property type="entry name" value="PA2779_fam"/>
    <property type="match status" value="1"/>
</dbReference>
<protein>
    <recommendedName>
        <fullName evidence="4">PA2779 family protein</fullName>
    </recommendedName>
</protein>
<evidence type="ECO:0000313" key="2">
    <source>
        <dbReference type="EMBL" id="GFM36569.1"/>
    </source>
</evidence>
<feature type="transmembrane region" description="Helical" evidence="1">
    <location>
        <begin position="9"/>
        <end position="27"/>
    </location>
</feature>
<dbReference type="EMBL" id="BLVP01000006">
    <property type="protein sequence ID" value="GFM36569.1"/>
    <property type="molecule type" value="Genomic_DNA"/>
</dbReference>
<comment type="caution">
    <text evidence="2">The sequence shown here is derived from an EMBL/GenBank/DDBJ whole genome shotgun (WGS) entry which is preliminary data.</text>
</comment>
<dbReference type="Proteomes" id="UP000503820">
    <property type="component" value="Unassembled WGS sequence"/>
</dbReference>
<name>A0A7J0BSA8_9BACT</name>
<evidence type="ECO:0000313" key="3">
    <source>
        <dbReference type="Proteomes" id="UP000503820"/>
    </source>
</evidence>
<keyword evidence="1" id="KW-0472">Membrane</keyword>
<dbReference type="AlphaFoldDB" id="A0A7J0BSA8"/>
<accession>A0A7J0BSA8</accession>
<evidence type="ECO:0008006" key="4">
    <source>
        <dbReference type="Google" id="ProtNLM"/>
    </source>
</evidence>
<keyword evidence="1" id="KW-0812">Transmembrane</keyword>
<dbReference type="RefSeq" id="WP_174409232.1">
    <property type="nucleotide sequence ID" value="NZ_BLVP01000006.1"/>
</dbReference>
<dbReference type="InterPro" id="IPR016924">
    <property type="entry name" value="UCP029543"/>
</dbReference>